<evidence type="ECO:0000256" key="1">
    <source>
        <dbReference type="SAM" id="SignalP"/>
    </source>
</evidence>
<feature type="chain" id="PRO_5039349001" description="DUF305 domain-containing protein" evidence="1">
    <location>
        <begin position="21"/>
        <end position="224"/>
    </location>
</feature>
<keyword evidence="1" id="KW-0732">Signal</keyword>
<name>A0A6C7E5B1_ILUCY</name>
<dbReference type="InterPro" id="IPR012347">
    <property type="entry name" value="Ferritin-like"/>
</dbReference>
<evidence type="ECO:0000313" key="4">
    <source>
        <dbReference type="Proteomes" id="UP000011863"/>
    </source>
</evidence>
<evidence type="ECO:0000259" key="2">
    <source>
        <dbReference type="Pfam" id="PF03713"/>
    </source>
</evidence>
<dbReference type="EMBL" id="AP012057">
    <property type="protein sequence ID" value="BAN02974.1"/>
    <property type="molecule type" value="Genomic_DNA"/>
</dbReference>
<dbReference type="InterPro" id="IPR005183">
    <property type="entry name" value="DUF305_CopM-like"/>
</dbReference>
<dbReference type="InterPro" id="IPR006311">
    <property type="entry name" value="TAT_signal"/>
</dbReference>
<dbReference type="PANTHER" id="PTHR36933:SF1">
    <property type="entry name" value="SLL0788 PROTEIN"/>
    <property type="match status" value="1"/>
</dbReference>
<dbReference type="KEGG" id="aym:YM304_26600"/>
<dbReference type="RefSeq" id="WP_015442221.1">
    <property type="nucleotide sequence ID" value="NC_020520.1"/>
</dbReference>
<dbReference type="PROSITE" id="PS51318">
    <property type="entry name" value="TAT"/>
    <property type="match status" value="1"/>
</dbReference>
<dbReference type="AlphaFoldDB" id="A0A6C7E5B1"/>
<dbReference type="Proteomes" id="UP000011863">
    <property type="component" value="Chromosome"/>
</dbReference>
<reference evidence="3 4" key="1">
    <citation type="journal article" date="2013" name="Int. J. Syst. Evol. Microbiol.">
        <title>Ilumatobacter nonamiense sp. nov. and Ilumatobacter coccineum sp. nov., isolated from seashore sand.</title>
        <authorList>
            <person name="Matsumoto A."/>
            <person name="Kasai H."/>
            <person name="Matsuo Y."/>
            <person name="Shizuri Y."/>
            <person name="Ichikawa N."/>
            <person name="Fujita N."/>
            <person name="Omura S."/>
            <person name="Takahashi Y."/>
        </authorList>
    </citation>
    <scope>NUCLEOTIDE SEQUENCE [LARGE SCALE GENOMIC DNA]</scope>
    <source>
        <strain evidence="4">NBRC 103263 / KCTC 29153 / YM16-304</strain>
    </source>
</reference>
<dbReference type="Pfam" id="PF03713">
    <property type="entry name" value="DUF305"/>
    <property type="match status" value="1"/>
</dbReference>
<feature type="domain" description="DUF305" evidence="2">
    <location>
        <begin position="43"/>
        <end position="193"/>
    </location>
</feature>
<proteinExistence type="predicted"/>
<dbReference type="OrthoDB" id="26872at2"/>
<evidence type="ECO:0000313" key="3">
    <source>
        <dbReference type="EMBL" id="BAN02974.1"/>
    </source>
</evidence>
<accession>A0A6C7E5B1</accession>
<feature type="signal peptide" evidence="1">
    <location>
        <begin position="1"/>
        <end position="20"/>
    </location>
</feature>
<organism evidence="3 4">
    <name type="scientific">Ilumatobacter coccineus (strain NBRC 103263 / KCTC 29153 / YM16-304)</name>
    <dbReference type="NCBI Taxonomy" id="1313172"/>
    <lineage>
        <taxon>Bacteria</taxon>
        <taxon>Bacillati</taxon>
        <taxon>Actinomycetota</taxon>
        <taxon>Acidimicrobiia</taxon>
        <taxon>Acidimicrobiales</taxon>
        <taxon>Ilumatobacteraceae</taxon>
        <taxon>Ilumatobacter</taxon>
    </lineage>
</organism>
<protein>
    <recommendedName>
        <fullName evidence="2">DUF305 domain-containing protein</fullName>
    </recommendedName>
</protein>
<dbReference type="PANTHER" id="PTHR36933">
    <property type="entry name" value="SLL0788 PROTEIN"/>
    <property type="match status" value="1"/>
</dbReference>
<keyword evidence="4" id="KW-1185">Reference proteome</keyword>
<sequence length="224" mass="23816">MTPLSRRRLLVAAAAGSAGAAIGYGARTATAASTDGGDPSAADIGFCTDMAAHHVQALAICQRVIGRDTGDAVQAAAAEVLQNQAIEVGMMRAWLTDWGESTSTPELVMGWMGAGDGDGVPIDRMQGYASDDALRELAQLDGLEQGRMFLEMMREHHVGGVAMAEHAAAVVSTEKVRRLATTQAQVQTFEISQYDLLIAGTYDLDGWVTPARLETSPWICEIEY</sequence>
<dbReference type="Gene3D" id="1.20.1260.10">
    <property type="match status" value="1"/>
</dbReference>
<gene>
    <name evidence="3" type="ORF">YM304_26600</name>
</gene>